<dbReference type="GO" id="GO:0016705">
    <property type="term" value="F:oxidoreductase activity, acting on paired donors, with incorporation or reduction of molecular oxygen"/>
    <property type="evidence" value="ECO:0007669"/>
    <property type="project" value="InterPro"/>
</dbReference>
<keyword evidence="10" id="KW-0812">Transmembrane</keyword>
<proteinExistence type="inferred from homology"/>
<evidence type="ECO:0000256" key="2">
    <source>
        <dbReference type="ARBA" id="ARBA00010617"/>
    </source>
</evidence>
<dbReference type="RefSeq" id="XP_007315349.1">
    <property type="nucleotide sequence ID" value="XM_007315287.1"/>
</dbReference>
<protein>
    <recommendedName>
        <fullName evidence="12">Cytochrome P450</fullName>
    </recommendedName>
</protein>
<dbReference type="InterPro" id="IPR017972">
    <property type="entry name" value="Cyt_P450_CS"/>
</dbReference>
<dbReference type="InterPro" id="IPR047146">
    <property type="entry name" value="Cyt_P450_E_CYP52_fungi"/>
</dbReference>
<dbReference type="KEGG" id="sla:SERLADRAFT_460366"/>
<name>F8NPV2_SERL9</name>
<evidence type="ECO:0000256" key="3">
    <source>
        <dbReference type="ARBA" id="ARBA00022617"/>
    </source>
</evidence>
<dbReference type="PROSITE" id="PS00086">
    <property type="entry name" value="CYTOCHROME_P450"/>
    <property type="match status" value="1"/>
</dbReference>
<reference evidence="11" key="1">
    <citation type="submission" date="2011-04" db="EMBL/GenBank/DDBJ databases">
        <title>Evolution of plant cell wall degrading machinery underlies the functional diversity of forest fungi.</title>
        <authorList>
            <consortium name="US DOE Joint Genome Institute (JGI-PGF)"/>
            <person name="Eastwood D.C."/>
            <person name="Floudas D."/>
            <person name="Binder M."/>
            <person name="Majcherczyk A."/>
            <person name="Schneider P."/>
            <person name="Aerts A."/>
            <person name="Asiegbu F.O."/>
            <person name="Baker S.E."/>
            <person name="Barry K."/>
            <person name="Bendiksby M."/>
            <person name="Blumentritt M."/>
            <person name="Coutinho P.M."/>
            <person name="Cullen D."/>
            <person name="Cullen D."/>
            <person name="Gathman A."/>
            <person name="Goodell B."/>
            <person name="Henrissat B."/>
            <person name="Ihrmark K."/>
            <person name="Kauserud H."/>
            <person name="Kohler A."/>
            <person name="LaButti K."/>
            <person name="Lapidus A."/>
            <person name="Lavin J.L."/>
            <person name="Lee Y.-H."/>
            <person name="Lindquist E."/>
            <person name="Lilly W."/>
            <person name="Lucas S."/>
            <person name="Morin E."/>
            <person name="Murat C."/>
            <person name="Oguiza J.A."/>
            <person name="Park J."/>
            <person name="Pisabarro A.G."/>
            <person name="Riley R."/>
            <person name="Rosling A."/>
            <person name="Salamov A."/>
            <person name="Schmidt O."/>
            <person name="Schmutz J."/>
            <person name="Skrede I."/>
            <person name="Stenlid J."/>
            <person name="Wiebenga A."/>
            <person name="Xie X."/>
            <person name="Kues U."/>
            <person name="Hibbett D.S."/>
            <person name="Hoffmeister D."/>
            <person name="Hogberg N."/>
            <person name="Martin F."/>
            <person name="Grigoriev I.V."/>
            <person name="Watkinson S.C."/>
        </authorList>
    </citation>
    <scope>NUCLEOTIDE SEQUENCE</scope>
    <source>
        <strain evidence="11">S7.9</strain>
    </source>
</reference>
<accession>F8NPV2</accession>
<dbReference type="PANTHER" id="PTHR24287:SF1">
    <property type="entry name" value="P450, PUTATIVE (EUROFUNG)-RELATED"/>
    <property type="match status" value="1"/>
</dbReference>
<keyword evidence="3 8" id="KW-0349">Heme</keyword>
<dbReference type="GeneID" id="18818066"/>
<evidence type="ECO:0000256" key="7">
    <source>
        <dbReference type="ARBA" id="ARBA00023033"/>
    </source>
</evidence>
<dbReference type="PRINTS" id="PR00385">
    <property type="entry name" value="P450"/>
</dbReference>
<dbReference type="EMBL" id="GL945431">
    <property type="protein sequence ID" value="EGO27258.1"/>
    <property type="molecule type" value="Genomic_DNA"/>
</dbReference>
<dbReference type="GO" id="GO:0005506">
    <property type="term" value="F:iron ion binding"/>
    <property type="evidence" value="ECO:0007669"/>
    <property type="project" value="InterPro"/>
</dbReference>
<dbReference type="SUPFAM" id="SSF48264">
    <property type="entry name" value="Cytochrome P450"/>
    <property type="match status" value="1"/>
</dbReference>
<feature type="binding site" description="axial binding residue" evidence="8">
    <location>
        <position position="514"/>
    </location>
    <ligand>
        <name>heme</name>
        <dbReference type="ChEBI" id="CHEBI:30413"/>
    </ligand>
    <ligandPart>
        <name>Fe</name>
        <dbReference type="ChEBI" id="CHEBI:18248"/>
    </ligandPart>
</feature>
<dbReference type="Pfam" id="PF00067">
    <property type="entry name" value="p450"/>
    <property type="match status" value="1"/>
</dbReference>
<feature type="transmembrane region" description="Helical" evidence="10">
    <location>
        <begin position="39"/>
        <end position="60"/>
    </location>
</feature>
<dbReference type="InterPro" id="IPR002401">
    <property type="entry name" value="Cyt_P450_E_grp-I"/>
</dbReference>
<evidence type="ECO:0000256" key="9">
    <source>
        <dbReference type="RuleBase" id="RU000461"/>
    </source>
</evidence>
<evidence type="ECO:0000313" key="11">
    <source>
        <dbReference type="EMBL" id="EGO27258.1"/>
    </source>
</evidence>
<gene>
    <name evidence="11" type="ORF">SERLADRAFT_460366</name>
</gene>
<dbReference type="HOGENOM" id="CLU_001570_27_0_1"/>
<evidence type="ECO:0000256" key="1">
    <source>
        <dbReference type="ARBA" id="ARBA00001971"/>
    </source>
</evidence>
<organism>
    <name type="scientific">Serpula lacrymans var. lacrymans (strain S7.9)</name>
    <name type="common">Dry rot fungus</name>
    <dbReference type="NCBI Taxonomy" id="578457"/>
    <lineage>
        <taxon>Eukaryota</taxon>
        <taxon>Fungi</taxon>
        <taxon>Dikarya</taxon>
        <taxon>Basidiomycota</taxon>
        <taxon>Agaricomycotina</taxon>
        <taxon>Agaricomycetes</taxon>
        <taxon>Agaricomycetidae</taxon>
        <taxon>Boletales</taxon>
        <taxon>Coniophorineae</taxon>
        <taxon>Serpulaceae</taxon>
        <taxon>Serpula</taxon>
    </lineage>
</organism>
<evidence type="ECO:0000256" key="5">
    <source>
        <dbReference type="ARBA" id="ARBA00023002"/>
    </source>
</evidence>
<keyword evidence="4 8" id="KW-0479">Metal-binding</keyword>
<dbReference type="InterPro" id="IPR001128">
    <property type="entry name" value="Cyt_P450"/>
</dbReference>
<dbReference type="GO" id="GO:0020037">
    <property type="term" value="F:heme binding"/>
    <property type="evidence" value="ECO:0007669"/>
    <property type="project" value="InterPro"/>
</dbReference>
<feature type="transmembrane region" description="Helical" evidence="10">
    <location>
        <begin position="7"/>
        <end position="33"/>
    </location>
</feature>
<keyword evidence="6 8" id="KW-0408">Iron</keyword>
<sequence>MALNAPGIVFLGRIFFVVAGLCFGVALLVHIASDFGVTIPTWLLVSGLGIGLPVGLILHVQLSQFLLRRKVASMGARTVPCMQGEYIGNIDLMLKLLEFFRTGYPGDGIAETAANLGPTFNFRVMFEDNMFTIEPNHIKAILASDFENYVKGEKFRSTMLRVLGTGVFNSDGDMWKFHRSMTRPFFSHDRISHFNIFDRHGEDAIKQMKLRLRAGYPVDFQDVISRFTLDSATEFLFGSCVHSLSAGLPYPYNVTSSEAPSGKAKTAEDFAQAFGQAQYIISQRPRKGWVWPLFEFFKDKTEEPMNIVNAYIEPILKEAIEKRKAASLSGEKTEELSDDDTLLDHLVRLTTDPVVLRDEILNIMIAGRDTTASTLTFVIYLLSTHPHVFKRLQEEVITKIGPTDRPTYDNIREMKYLRAVINETLRLFPAVPFNVRESVNSTIWPSTDPTQRPLYIPGKTSVSYSVFLMHRRKDLWGSDAEEFDPDRFLDERLHKYLTHRPFIFLPFNAGPRICLGQQFAYNEMSFMLIRLLQNFSSMELAPEAQSPETRPPVAWAQSEGRKATEKFYPKMHLTMYAHGGLWVRMAEVESDLI</sequence>
<evidence type="ECO:0000256" key="6">
    <source>
        <dbReference type="ARBA" id="ARBA00023004"/>
    </source>
</evidence>
<keyword evidence="10" id="KW-0472">Membrane</keyword>
<comment type="cofactor">
    <cofactor evidence="1 8">
        <name>heme</name>
        <dbReference type="ChEBI" id="CHEBI:30413"/>
    </cofactor>
</comment>
<dbReference type="PANTHER" id="PTHR24287">
    <property type="entry name" value="P450, PUTATIVE (EUROFUNG)-RELATED"/>
    <property type="match status" value="1"/>
</dbReference>
<dbReference type="PRINTS" id="PR00463">
    <property type="entry name" value="EP450I"/>
</dbReference>
<keyword evidence="7 9" id="KW-0503">Monooxygenase</keyword>
<evidence type="ECO:0000256" key="8">
    <source>
        <dbReference type="PIRSR" id="PIRSR602401-1"/>
    </source>
</evidence>
<dbReference type="InterPro" id="IPR036396">
    <property type="entry name" value="Cyt_P450_sf"/>
</dbReference>
<dbReference type="Proteomes" id="UP000008064">
    <property type="component" value="Unassembled WGS sequence"/>
</dbReference>
<evidence type="ECO:0000256" key="10">
    <source>
        <dbReference type="SAM" id="Phobius"/>
    </source>
</evidence>
<evidence type="ECO:0008006" key="12">
    <source>
        <dbReference type="Google" id="ProtNLM"/>
    </source>
</evidence>
<dbReference type="OrthoDB" id="1470350at2759"/>
<dbReference type="Gene3D" id="1.10.630.10">
    <property type="entry name" value="Cytochrome P450"/>
    <property type="match status" value="1"/>
</dbReference>
<comment type="similarity">
    <text evidence="2 9">Belongs to the cytochrome P450 family.</text>
</comment>
<dbReference type="CDD" id="cd11063">
    <property type="entry name" value="CYP52"/>
    <property type="match status" value="1"/>
</dbReference>
<evidence type="ECO:0000256" key="4">
    <source>
        <dbReference type="ARBA" id="ARBA00022723"/>
    </source>
</evidence>
<keyword evidence="5 9" id="KW-0560">Oxidoreductase</keyword>
<keyword evidence="10" id="KW-1133">Transmembrane helix</keyword>
<dbReference type="GO" id="GO:0004497">
    <property type="term" value="F:monooxygenase activity"/>
    <property type="evidence" value="ECO:0007669"/>
    <property type="project" value="UniProtKB-KW"/>
</dbReference>
<dbReference type="AlphaFoldDB" id="F8NPV2"/>